<keyword evidence="2" id="KW-0812">Transmembrane</keyword>
<feature type="compositionally biased region" description="Low complexity" evidence="1">
    <location>
        <begin position="250"/>
        <end position="259"/>
    </location>
</feature>
<dbReference type="EMBL" id="VUOC01000004">
    <property type="protein sequence ID" value="KAA2238512.1"/>
    <property type="molecule type" value="Genomic_DNA"/>
</dbReference>
<dbReference type="AlphaFoldDB" id="A0A5B2VJG7"/>
<feature type="region of interest" description="Disordered" evidence="1">
    <location>
        <begin position="108"/>
        <end position="162"/>
    </location>
</feature>
<evidence type="ECO:0000256" key="2">
    <source>
        <dbReference type="SAM" id="Phobius"/>
    </source>
</evidence>
<name>A0A5B2VJG7_9BACT</name>
<protein>
    <submittedName>
        <fullName evidence="3">Uncharacterized protein</fullName>
    </submittedName>
</protein>
<reference evidence="3 4" key="1">
    <citation type="submission" date="2019-09" db="EMBL/GenBank/DDBJ databases">
        <title>Chitinophaga ginsengihumi sp. nov., isolated from soil of ginseng rhizosphere.</title>
        <authorList>
            <person name="Lee J."/>
        </authorList>
    </citation>
    <scope>NUCLEOTIDE SEQUENCE [LARGE SCALE GENOMIC DNA]</scope>
    <source>
        <strain evidence="3 4">BN140078</strain>
    </source>
</reference>
<feature type="transmembrane region" description="Helical" evidence="2">
    <location>
        <begin position="79"/>
        <end position="99"/>
    </location>
</feature>
<reference evidence="3 4" key="2">
    <citation type="submission" date="2019-09" db="EMBL/GenBank/DDBJ databases">
        <authorList>
            <person name="Jin C."/>
        </authorList>
    </citation>
    <scope>NUCLEOTIDE SEQUENCE [LARGE SCALE GENOMIC DNA]</scope>
    <source>
        <strain evidence="3 4">BN140078</strain>
    </source>
</reference>
<feature type="compositionally biased region" description="Low complexity" evidence="1">
    <location>
        <begin position="177"/>
        <end position="193"/>
    </location>
</feature>
<feature type="compositionally biased region" description="Low complexity" evidence="1">
    <location>
        <begin position="270"/>
        <end position="283"/>
    </location>
</feature>
<organism evidence="3 4">
    <name type="scientific">Chitinophaga agrisoli</name>
    <dbReference type="NCBI Taxonomy" id="2607653"/>
    <lineage>
        <taxon>Bacteria</taxon>
        <taxon>Pseudomonadati</taxon>
        <taxon>Bacteroidota</taxon>
        <taxon>Chitinophagia</taxon>
        <taxon>Chitinophagales</taxon>
        <taxon>Chitinophagaceae</taxon>
        <taxon>Chitinophaga</taxon>
    </lineage>
</organism>
<feature type="compositionally biased region" description="Basic and acidic residues" evidence="1">
    <location>
        <begin position="310"/>
        <end position="327"/>
    </location>
</feature>
<dbReference type="Proteomes" id="UP000324611">
    <property type="component" value="Unassembled WGS sequence"/>
</dbReference>
<sequence length="617" mass="63946">MMDDKHLHIEQWLKDAAQQSAPDPTGMDMKRQAWSKMSGLLDASAAAGASAASPAAGPAAAPARTILQKVWAAMGQATVIVPTVAAAAVISIVAGVLLYHNMDVQTKQKQGVTNERQDKGSGDSATGGGAGPVADSGAGMAGNGMAGNVVSDSSSGGREGITKGALNGIGAAGWPGASESNGVGNSAANAAPGRGEDAAAKEAAGNNAGHVIAGNDRQLSNSSLNAGNKLLSPSNQAVTPAVDNKGRAGRSGNNAGAGAKQPGAGVNVPNSNNRGTGANNRGTKPFSVAGHADATGQRGEAPSSVANSNGDKHSAVKNNREPERGDKPANSSLTRDNDGLTALRAGFRPLRPNNPFIVEKPVLSSGSRGQHIPYSSLPPAKRAWQADGSRWAMQAGVLLPVSGMAGASAGSALGIRLGALYNLPLWRNIYLQPSIGLGYITGYDKRFTHMGTGRDEVRDSVFVIDSITTPYTLKKAFVGNAGINLNYTKGRWSVGTGITFSFVLPSGVQDTSTHHQETFRDTSGQLGPVTPATFNKSKLPGLRSLGWNLDAAYYVLPRLQVGINYKLFFLQPGIDPSFSNVPDHLLGPDDDKNKYRGTTRILDKSMLEFYIRIPLGR</sequence>
<proteinExistence type="predicted"/>
<gene>
    <name evidence="3" type="ORF">F0L74_20015</name>
</gene>
<comment type="caution">
    <text evidence="3">The sequence shown here is derived from an EMBL/GenBank/DDBJ whole genome shotgun (WGS) entry which is preliminary data.</text>
</comment>
<dbReference type="RefSeq" id="WP_149839692.1">
    <property type="nucleotide sequence ID" value="NZ_VUOC01000004.1"/>
</dbReference>
<evidence type="ECO:0000256" key="1">
    <source>
        <dbReference type="SAM" id="MobiDB-lite"/>
    </source>
</evidence>
<evidence type="ECO:0000313" key="4">
    <source>
        <dbReference type="Proteomes" id="UP000324611"/>
    </source>
</evidence>
<keyword evidence="2" id="KW-1133">Transmembrane helix</keyword>
<feature type="region of interest" description="Disordered" evidence="1">
    <location>
        <begin position="177"/>
        <end position="338"/>
    </location>
</feature>
<accession>A0A5B2VJG7</accession>
<keyword evidence="2" id="KW-0472">Membrane</keyword>
<keyword evidence="4" id="KW-1185">Reference proteome</keyword>
<evidence type="ECO:0000313" key="3">
    <source>
        <dbReference type="EMBL" id="KAA2238512.1"/>
    </source>
</evidence>
<feature type="compositionally biased region" description="Polar residues" evidence="1">
    <location>
        <begin position="217"/>
        <end position="238"/>
    </location>
</feature>